<dbReference type="Proteomes" id="UP000051952">
    <property type="component" value="Unassembled WGS sequence"/>
</dbReference>
<organism evidence="1 2">
    <name type="scientific">Bodo saltans</name>
    <name type="common">Flagellated protozoan</name>
    <dbReference type="NCBI Taxonomy" id="75058"/>
    <lineage>
        <taxon>Eukaryota</taxon>
        <taxon>Discoba</taxon>
        <taxon>Euglenozoa</taxon>
        <taxon>Kinetoplastea</taxon>
        <taxon>Metakinetoplastina</taxon>
        <taxon>Eubodonida</taxon>
        <taxon>Bodonidae</taxon>
        <taxon>Bodo</taxon>
    </lineage>
</organism>
<keyword evidence="2" id="KW-1185">Reference proteome</keyword>
<evidence type="ECO:0000313" key="1">
    <source>
        <dbReference type="EMBL" id="CUG87388.1"/>
    </source>
</evidence>
<accession>A0A0S4J827</accession>
<sequence>MRSTVKHDTNKALGAAAAAQRLARILPNDSLSMLKTSDSSVLEEILLLSACRNTTLRGGSSANQPFLNEGRSSNIPRFVCCRFNCESTEHHLYRSSISGAVQGVLGGAVPSLDEAQRDEEFVAGWLQTHSSVSNSSVTAQRKLVDDPTWSNRAECLHRLEMRLNQLLQVYCGRYSDADEPSSSMCGASAFVSHHKRRAAKETETDHATLQVDVVLLYVSSPLQSDTDRHVSLFQEGWGDASKASVSSSSSFSTHHEFELQFFSTKNTMVLHHHCEVQLLSGPLPCASYMSTSHSWSLRDHRRPESHAYQDQRMLSSEQSKESLDPINTMQVDRVSESILNAMQNAENLAIQDAVDSKTPFVVKQAFVPPRKDSAPADAVV</sequence>
<reference evidence="2" key="1">
    <citation type="submission" date="2015-09" db="EMBL/GenBank/DDBJ databases">
        <authorList>
            <consortium name="Pathogen Informatics"/>
        </authorList>
    </citation>
    <scope>NUCLEOTIDE SEQUENCE [LARGE SCALE GENOMIC DNA]</scope>
    <source>
        <strain evidence="2">Lake Konstanz</strain>
    </source>
</reference>
<dbReference type="AlphaFoldDB" id="A0A0S4J827"/>
<dbReference type="VEuPathDB" id="TriTrypDB:BSAL_09900"/>
<name>A0A0S4J827_BODSA</name>
<protein>
    <submittedName>
        <fullName evidence="1">Uncharacterized protein</fullName>
    </submittedName>
</protein>
<dbReference type="EMBL" id="CYKH01001507">
    <property type="protein sequence ID" value="CUG87388.1"/>
    <property type="molecule type" value="Genomic_DNA"/>
</dbReference>
<evidence type="ECO:0000313" key="2">
    <source>
        <dbReference type="Proteomes" id="UP000051952"/>
    </source>
</evidence>
<proteinExistence type="predicted"/>
<gene>
    <name evidence="1" type="ORF">BSAL_09900</name>
</gene>